<dbReference type="GO" id="GO:0019344">
    <property type="term" value="P:cysteine biosynthetic process"/>
    <property type="evidence" value="ECO:0007669"/>
    <property type="project" value="UniProtKB-KW"/>
</dbReference>
<evidence type="ECO:0000256" key="2">
    <source>
        <dbReference type="ARBA" id="ARBA00022448"/>
    </source>
</evidence>
<dbReference type="PANTHER" id="PTHR37468">
    <property type="entry name" value="SULFATE TRANSPORTER CYSZ"/>
    <property type="match status" value="1"/>
</dbReference>
<evidence type="ECO:0000256" key="4">
    <source>
        <dbReference type="ARBA" id="ARBA00022519"/>
    </source>
</evidence>
<keyword evidence="3" id="KW-1003">Cell membrane</keyword>
<evidence type="ECO:0000256" key="1">
    <source>
        <dbReference type="ARBA" id="ARBA00004141"/>
    </source>
</evidence>
<evidence type="ECO:0000256" key="9">
    <source>
        <dbReference type="ARBA" id="ARBA00023136"/>
    </source>
</evidence>
<evidence type="ECO:0000256" key="8">
    <source>
        <dbReference type="ARBA" id="ARBA00023032"/>
    </source>
</evidence>
<organism evidence="12 13">
    <name type="scientific">Gammaproteobacteria bacterium LSUCC0057</name>
    <dbReference type="NCBI Taxonomy" id="2559237"/>
    <lineage>
        <taxon>Bacteria</taxon>
        <taxon>Pseudomonadati</taxon>
        <taxon>Pseudomonadota</taxon>
        <taxon>Gammaproteobacteria</taxon>
        <taxon>Cellvibrionales</taxon>
        <taxon>Porticoccaceae</taxon>
        <taxon>SAR92 clade</taxon>
    </lineage>
</organism>
<dbReference type="Proteomes" id="UP000298133">
    <property type="component" value="Unassembled WGS sequence"/>
</dbReference>
<gene>
    <name evidence="12" type="ORF">E3W66_05480</name>
</gene>
<feature type="transmembrane region" description="Helical" evidence="11">
    <location>
        <begin position="235"/>
        <end position="258"/>
    </location>
</feature>
<dbReference type="GO" id="GO:0000103">
    <property type="term" value="P:sulfate assimilation"/>
    <property type="evidence" value="ECO:0007669"/>
    <property type="project" value="TreeGrafter"/>
</dbReference>
<dbReference type="GO" id="GO:0005886">
    <property type="term" value="C:plasma membrane"/>
    <property type="evidence" value="ECO:0007669"/>
    <property type="project" value="TreeGrafter"/>
</dbReference>
<evidence type="ECO:0000256" key="6">
    <source>
        <dbReference type="ARBA" id="ARBA00022692"/>
    </source>
</evidence>
<dbReference type="AlphaFoldDB" id="A0A4Y8UK33"/>
<dbReference type="InterPro" id="IPR059112">
    <property type="entry name" value="CysZ/EI24"/>
</dbReference>
<evidence type="ECO:0000256" key="5">
    <source>
        <dbReference type="ARBA" id="ARBA00022605"/>
    </source>
</evidence>
<feature type="transmembrane region" description="Helical" evidence="11">
    <location>
        <begin position="99"/>
        <end position="118"/>
    </location>
</feature>
<keyword evidence="5" id="KW-0028">Amino-acid biosynthesis</keyword>
<evidence type="ECO:0000313" key="12">
    <source>
        <dbReference type="EMBL" id="TFH67703.1"/>
    </source>
</evidence>
<evidence type="ECO:0000256" key="11">
    <source>
        <dbReference type="SAM" id="Phobius"/>
    </source>
</evidence>
<dbReference type="PANTHER" id="PTHR37468:SF1">
    <property type="entry name" value="SULFATE TRANSPORTER CYSZ"/>
    <property type="match status" value="1"/>
</dbReference>
<feature type="transmembrane region" description="Helical" evidence="11">
    <location>
        <begin position="41"/>
        <end position="62"/>
    </location>
</feature>
<accession>A0A4Y8UK33</accession>
<evidence type="ECO:0000256" key="10">
    <source>
        <dbReference type="ARBA" id="ARBA00023192"/>
    </source>
</evidence>
<proteinExistence type="predicted"/>
<keyword evidence="10" id="KW-0198">Cysteine biosynthesis</keyword>
<comment type="caution">
    <text evidence="12">The sequence shown here is derived from an EMBL/GenBank/DDBJ whole genome shotgun (WGS) entry which is preliminary data.</text>
</comment>
<keyword evidence="7 11" id="KW-1133">Transmembrane helix</keyword>
<evidence type="ECO:0000256" key="3">
    <source>
        <dbReference type="ARBA" id="ARBA00022475"/>
    </source>
</evidence>
<keyword evidence="9 11" id="KW-0472">Membrane</keyword>
<reference evidence="12 13" key="1">
    <citation type="submission" date="2019-03" db="EMBL/GenBank/DDBJ databases">
        <title>Draft genome of Gammaproteobacteria bacterium LSUCC0057, a member of the SAR92 clade.</title>
        <authorList>
            <person name="Lanclos V.C."/>
            <person name="Doiron C."/>
            <person name="Henson M.W."/>
            <person name="Thrash J.C."/>
        </authorList>
    </citation>
    <scope>NUCLEOTIDE SEQUENCE [LARGE SCALE GENOMIC DNA]</scope>
    <source>
        <strain evidence="12 13">LSUCC0057</strain>
    </source>
</reference>
<dbReference type="OrthoDB" id="5292355at2"/>
<comment type="subcellular location">
    <subcellularLocation>
        <location evidence="1">Membrane</location>
        <topology evidence="1">Multi-pass membrane protein</topology>
    </subcellularLocation>
</comment>
<evidence type="ECO:0000313" key="13">
    <source>
        <dbReference type="Proteomes" id="UP000298133"/>
    </source>
</evidence>
<feature type="transmembrane region" description="Helical" evidence="11">
    <location>
        <begin position="194"/>
        <end position="214"/>
    </location>
</feature>
<evidence type="ECO:0008006" key="14">
    <source>
        <dbReference type="Google" id="ProtNLM"/>
    </source>
</evidence>
<dbReference type="GO" id="GO:0009675">
    <property type="term" value="F:high-affinity sulfate:proton symporter activity"/>
    <property type="evidence" value="ECO:0007669"/>
    <property type="project" value="TreeGrafter"/>
</dbReference>
<keyword evidence="13" id="KW-1185">Reference proteome</keyword>
<protein>
    <recommendedName>
        <fullName evidence="14">Sulfate transporter CysZ</fullName>
    </recommendedName>
</protein>
<dbReference type="Pfam" id="PF07264">
    <property type="entry name" value="EI24"/>
    <property type="match status" value="1"/>
</dbReference>
<sequence>MNSAQPHPRAVCARAVAVNARDHWRLWQSALQRLATPGWRWLVVAPALVNIALFGTLSYFAWQWLAQLILNATTQITLTLHSSSGGLLPSDWLANVSDWLMSAAWLLFWIFAGTLYAFSFTALAQLVGAPFYATLAERVVTAERRRQSSQRSWVVFLANTLWRELGKLVYLLGRSVAVVVATSLLALLPVVGVAAPLLLLLWMCWAAALQYLDYAADADGDSFASLRERARQQRLTTLGFGAVALLCAGLPVVNLLLLPLTTASAALYWCRRYNAQ</sequence>
<dbReference type="InterPro" id="IPR050480">
    <property type="entry name" value="CysZ-like"/>
</dbReference>
<name>A0A4Y8UK33_9GAMM</name>
<dbReference type="EMBL" id="SPIA01000002">
    <property type="protein sequence ID" value="TFH67703.1"/>
    <property type="molecule type" value="Genomic_DNA"/>
</dbReference>
<keyword evidence="6 11" id="KW-0812">Transmembrane</keyword>
<evidence type="ECO:0000256" key="7">
    <source>
        <dbReference type="ARBA" id="ARBA00022989"/>
    </source>
</evidence>
<keyword evidence="4" id="KW-0997">Cell inner membrane</keyword>
<keyword evidence="8" id="KW-0764">Sulfate transport</keyword>
<keyword evidence="2" id="KW-0813">Transport</keyword>